<reference evidence="1 2" key="1">
    <citation type="submission" date="2020-09" db="EMBL/GenBank/DDBJ databases">
        <title>De no assembly of potato wild relative species, Solanum commersonii.</title>
        <authorList>
            <person name="Cho K."/>
        </authorList>
    </citation>
    <scope>NUCLEOTIDE SEQUENCE [LARGE SCALE GENOMIC DNA]</scope>
    <source>
        <strain evidence="1">LZ3.2</strain>
        <tissue evidence="1">Leaf</tissue>
    </source>
</reference>
<comment type="caution">
    <text evidence="1">The sequence shown here is derived from an EMBL/GenBank/DDBJ whole genome shotgun (WGS) entry which is preliminary data.</text>
</comment>
<dbReference type="EMBL" id="JACXVP010000010">
    <property type="protein sequence ID" value="KAG5580435.1"/>
    <property type="molecule type" value="Genomic_DNA"/>
</dbReference>
<dbReference type="PANTHER" id="PTHR47188">
    <property type="entry name" value="PROTEIN TAR1"/>
    <property type="match status" value="1"/>
</dbReference>
<organism evidence="1 2">
    <name type="scientific">Solanum commersonii</name>
    <name type="common">Commerson's wild potato</name>
    <name type="synonym">Commerson's nightshade</name>
    <dbReference type="NCBI Taxonomy" id="4109"/>
    <lineage>
        <taxon>Eukaryota</taxon>
        <taxon>Viridiplantae</taxon>
        <taxon>Streptophyta</taxon>
        <taxon>Embryophyta</taxon>
        <taxon>Tracheophyta</taxon>
        <taxon>Spermatophyta</taxon>
        <taxon>Magnoliopsida</taxon>
        <taxon>eudicotyledons</taxon>
        <taxon>Gunneridae</taxon>
        <taxon>Pentapetalae</taxon>
        <taxon>asterids</taxon>
        <taxon>lamiids</taxon>
        <taxon>Solanales</taxon>
        <taxon>Solanaceae</taxon>
        <taxon>Solanoideae</taxon>
        <taxon>Solaneae</taxon>
        <taxon>Solanum</taxon>
    </lineage>
</organism>
<keyword evidence="2" id="KW-1185">Reference proteome</keyword>
<sequence>MLTLKPFSDDQRLSVVHPQRGSDQLISLRLTNSFHLSLTVLVRYWSLAHIFPQIEFSPVFCLRQNSRPIYAAFPNKKTCRRCLLVRQSSRTMGISPSLAPPSRGLGFGLPPRTLFKTTISMREQPNSKAGLFPVHSLLLRKSLQAATHSRCRSSSSSLPTSIGSILGPTCPALKANPFPKVIDPFKRIPFPTSSSDKRLFTLETLCDYEYDRALMTLIPPDFEGPPGAHRILFYLRYSLSRWTLPLAEPIPGRVGY</sequence>
<evidence type="ECO:0000313" key="1">
    <source>
        <dbReference type="EMBL" id="KAG5580435.1"/>
    </source>
</evidence>
<proteinExistence type="predicted"/>
<name>A0A9J5WXA9_SOLCO</name>
<dbReference type="OrthoDB" id="1595177at2759"/>
<accession>A0A9J5WXA9</accession>
<dbReference type="Proteomes" id="UP000824120">
    <property type="component" value="Chromosome 10"/>
</dbReference>
<dbReference type="AlphaFoldDB" id="A0A9J5WXA9"/>
<gene>
    <name evidence="1" type="ORF">H5410_051062</name>
</gene>
<evidence type="ECO:0000313" key="2">
    <source>
        <dbReference type="Proteomes" id="UP000824120"/>
    </source>
</evidence>
<protein>
    <submittedName>
        <fullName evidence="1">Uncharacterized protein</fullName>
    </submittedName>
</protein>
<dbReference type="InterPro" id="IPR044792">
    <property type="entry name" value="TAR1"/>
</dbReference>
<dbReference type="GO" id="GO:0043457">
    <property type="term" value="P:regulation of cellular respiration"/>
    <property type="evidence" value="ECO:0007669"/>
    <property type="project" value="InterPro"/>
</dbReference>
<dbReference type="PANTHER" id="PTHR47188:SF1">
    <property type="entry name" value="PROTEIN TAR1"/>
    <property type="match status" value="1"/>
</dbReference>